<feature type="transmembrane region" description="Helical" evidence="1">
    <location>
        <begin position="190"/>
        <end position="209"/>
    </location>
</feature>
<dbReference type="EMBL" id="PYGC01000002">
    <property type="protein sequence ID" value="PSK84246.1"/>
    <property type="molecule type" value="Genomic_DNA"/>
</dbReference>
<dbReference type="InterPro" id="IPR025495">
    <property type="entry name" value="DUF4386"/>
</dbReference>
<organism evidence="3 4">
    <name type="scientific">Prolixibacter denitrificans</name>
    <dbReference type="NCBI Taxonomy" id="1541063"/>
    <lineage>
        <taxon>Bacteria</taxon>
        <taxon>Pseudomonadati</taxon>
        <taxon>Bacteroidota</taxon>
        <taxon>Bacteroidia</taxon>
        <taxon>Marinilabiliales</taxon>
        <taxon>Prolixibacteraceae</taxon>
        <taxon>Prolixibacter</taxon>
    </lineage>
</organism>
<evidence type="ECO:0000313" key="4">
    <source>
        <dbReference type="Proteomes" id="UP000240621"/>
    </source>
</evidence>
<keyword evidence="1" id="KW-0472">Membrane</keyword>
<dbReference type="EMBL" id="BLAU01000001">
    <property type="protein sequence ID" value="GET20420.1"/>
    <property type="molecule type" value="Genomic_DNA"/>
</dbReference>
<feature type="transmembrane region" description="Helical" evidence="1">
    <location>
        <begin position="74"/>
        <end position="101"/>
    </location>
</feature>
<keyword evidence="5" id="KW-1185">Reference proteome</keyword>
<sequence>MFLLAFIVPTLNWTLILSRFSIGTNASATANNILESELLFRLGMTIELLMPVGLIILGWTLYRILKPEGRNLALLALLLKLVEAIISAVIVLVVFIALHLLDGEAYLKVFTPEQLQVPLTLIIKSHMAIFSVPMVFLGLDMMIFSYLFFKSGYIPRILAAFGIFSFALIFIHSLMYLLAPQYAAMAINQIIFWFPSGLFELVVGFWLLFRGLNINHQEIYTSTSNIQI</sequence>
<accession>A0A2P8CH41</accession>
<protein>
    <submittedName>
        <fullName evidence="3">Uncharacterized protein DUF4386</fullName>
    </submittedName>
</protein>
<comment type="caution">
    <text evidence="3">The sequence shown here is derived from an EMBL/GenBank/DDBJ whole genome shotgun (WGS) entry which is preliminary data.</text>
</comment>
<gene>
    <name evidence="3" type="ORF">CLV93_10230</name>
    <name evidence="2" type="ORF">JCM18694_06660</name>
</gene>
<proteinExistence type="predicted"/>
<feature type="transmembrane region" description="Helical" evidence="1">
    <location>
        <begin position="38"/>
        <end position="62"/>
    </location>
</feature>
<feature type="transmembrane region" description="Helical" evidence="1">
    <location>
        <begin position="121"/>
        <end position="149"/>
    </location>
</feature>
<keyword evidence="1" id="KW-0812">Transmembrane</keyword>
<keyword evidence="1" id="KW-1133">Transmembrane helix</keyword>
<evidence type="ECO:0000313" key="2">
    <source>
        <dbReference type="EMBL" id="GET20420.1"/>
    </source>
</evidence>
<name>A0A2P8CH41_9BACT</name>
<dbReference type="AlphaFoldDB" id="A0A2P8CH41"/>
<evidence type="ECO:0000313" key="5">
    <source>
        <dbReference type="Proteomes" id="UP000396862"/>
    </source>
</evidence>
<dbReference type="Proteomes" id="UP000240621">
    <property type="component" value="Unassembled WGS sequence"/>
</dbReference>
<feature type="transmembrane region" description="Helical" evidence="1">
    <location>
        <begin position="156"/>
        <end position="178"/>
    </location>
</feature>
<reference evidence="2 5" key="2">
    <citation type="submission" date="2019-10" db="EMBL/GenBank/DDBJ databases">
        <title>Prolixibacter strains distinguished by the presence of nitrate reductase genes were adept at nitrate-dependent anaerobic corrosion of metallic iron and carbon steel.</title>
        <authorList>
            <person name="Iino T."/>
            <person name="Shono N."/>
            <person name="Ito K."/>
            <person name="Nakamura R."/>
            <person name="Sueoka K."/>
            <person name="Harayama S."/>
            <person name="Ohkuma M."/>
        </authorList>
    </citation>
    <scope>NUCLEOTIDE SEQUENCE [LARGE SCALE GENOMIC DNA]</scope>
    <source>
        <strain evidence="2 5">MIC1-1</strain>
    </source>
</reference>
<dbReference type="Proteomes" id="UP000396862">
    <property type="component" value="Unassembled WGS sequence"/>
</dbReference>
<evidence type="ECO:0000256" key="1">
    <source>
        <dbReference type="SAM" id="Phobius"/>
    </source>
</evidence>
<evidence type="ECO:0000313" key="3">
    <source>
        <dbReference type="EMBL" id="PSK84246.1"/>
    </source>
</evidence>
<reference evidence="3 4" key="1">
    <citation type="submission" date="2018-03" db="EMBL/GenBank/DDBJ databases">
        <title>Genomic Encyclopedia of Archaeal and Bacterial Type Strains, Phase II (KMG-II): from individual species to whole genera.</title>
        <authorList>
            <person name="Goeker M."/>
        </authorList>
    </citation>
    <scope>NUCLEOTIDE SEQUENCE [LARGE SCALE GENOMIC DNA]</scope>
    <source>
        <strain evidence="3 4">DSM 27267</strain>
    </source>
</reference>
<dbReference type="Pfam" id="PF14329">
    <property type="entry name" value="DUF4386"/>
    <property type="match status" value="1"/>
</dbReference>